<dbReference type="RefSeq" id="WP_075768006.1">
    <property type="nucleotide sequence ID" value="NZ_MJIL01000099.1"/>
</dbReference>
<keyword evidence="2" id="KW-1185">Reference proteome</keyword>
<accession>A0A1Q9G6R9</accession>
<reference evidence="1 2" key="1">
    <citation type="submission" date="2016-09" db="EMBL/GenBank/DDBJ databases">
        <title>Photobacterium proteolyticum sp. nov. a protease producing bacterium isolated from ocean sediments of Laizhou Bay.</title>
        <authorList>
            <person name="Li Y."/>
        </authorList>
    </citation>
    <scope>NUCLEOTIDE SEQUENCE [LARGE SCALE GENOMIC DNA]</scope>
    <source>
        <strain evidence="1 2">13-12</strain>
    </source>
</reference>
<evidence type="ECO:0008006" key="3">
    <source>
        <dbReference type="Google" id="ProtNLM"/>
    </source>
</evidence>
<evidence type="ECO:0000313" key="2">
    <source>
        <dbReference type="Proteomes" id="UP000186905"/>
    </source>
</evidence>
<gene>
    <name evidence="1" type="ORF">BIT28_10715</name>
</gene>
<protein>
    <recommendedName>
        <fullName evidence="3">Transposase</fullName>
    </recommendedName>
</protein>
<sequence length="60" mass="7092">MLKLSPRQVYRLVKRFAEFGAAGLVSLRRGQPGNHRYDDKLKLQTLALLHQRLFWRDDPD</sequence>
<dbReference type="Proteomes" id="UP000186905">
    <property type="component" value="Unassembled WGS sequence"/>
</dbReference>
<proteinExistence type="predicted"/>
<comment type="caution">
    <text evidence="1">The sequence shown here is derived from an EMBL/GenBank/DDBJ whole genome shotgun (WGS) entry which is preliminary data.</text>
</comment>
<name>A0A1Q9G6R9_9GAMM</name>
<dbReference type="Pfam" id="PF13551">
    <property type="entry name" value="HTH_29"/>
    <property type="match status" value="1"/>
</dbReference>
<dbReference type="AlphaFoldDB" id="A0A1Q9G6R9"/>
<organism evidence="1 2">
    <name type="scientific">Photobacterium proteolyticum</name>
    <dbReference type="NCBI Taxonomy" id="1903952"/>
    <lineage>
        <taxon>Bacteria</taxon>
        <taxon>Pseudomonadati</taxon>
        <taxon>Pseudomonadota</taxon>
        <taxon>Gammaproteobacteria</taxon>
        <taxon>Vibrionales</taxon>
        <taxon>Vibrionaceae</taxon>
        <taxon>Photobacterium</taxon>
    </lineage>
</organism>
<dbReference type="EMBL" id="MJIL01000099">
    <property type="protein sequence ID" value="OLQ70008.1"/>
    <property type="molecule type" value="Genomic_DNA"/>
</dbReference>
<evidence type="ECO:0000313" key="1">
    <source>
        <dbReference type="EMBL" id="OLQ70008.1"/>
    </source>
</evidence>
<dbReference type="STRING" id="1903952.BIT28_10715"/>